<dbReference type="InterPro" id="IPR016161">
    <property type="entry name" value="Ald_DH/histidinol_DH"/>
</dbReference>
<sequence>MMKTTAGKSHDQWKAEALTLTWPRELVIDGRQVAAEDSASFPHLSPRDGLALANVPSASVHDLDTAVAAARRAFDDGPWPQYAPRARKELMLRWADLIEEHRDELALMVSLEMGKPIDDAWRIELRAVLATYRWYAELADKQLDETSPVGPDDLALITREPVGVIGVVTPWNFPLTLSAWKIAPALAVGCTVVHKPSDLSSLSALRIAELAIEAGIPRGVLNVVPGSGSVLGRHLGMHDQVDALAFTGSTAVGRAYLEYSAASNLKRTWLELGGKSPNIILPDAPDLETAISTAAWGIFFNSGQMCTAPSRLIVHRDVADEVTAGIVARASEYRPGDPLDPATGMGPLASQSRIVEVEAHVRRALEDGAESLIGGSVFESTTLPGAGSYFEPTIFAGVSPDSRLAQEEVFGPVLAIVTVDSDDEAIRVANNSDYGLAAGLWTADLSKAHRLSRRLRAGTVWVNCYEEGDLTVPFGGYKLSGNGRDKSVHALEKYTELKTTFIHL</sequence>
<dbReference type="PROSITE" id="PS00070">
    <property type="entry name" value="ALDEHYDE_DEHYDR_CYS"/>
    <property type="match status" value="1"/>
</dbReference>
<comment type="similarity">
    <text evidence="1 4">Belongs to the aldehyde dehydrogenase family.</text>
</comment>
<organism evidence="6 7">
    <name type="scientific">Marisediminicola antarctica</name>
    <dbReference type="NCBI Taxonomy" id="674079"/>
    <lineage>
        <taxon>Bacteria</taxon>
        <taxon>Bacillati</taxon>
        <taxon>Actinomycetota</taxon>
        <taxon>Actinomycetes</taxon>
        <taxon>Micrococcales</taxon>
        <taxon>Microbacteriaceae</taxon>
        <taxon>Marisediminicola</taxon>
    </lineage>
</organism>
<dbReference type="PROSITE" id="PS00687">
    <property type="entry name" value="ALDEHYDE_DEHYDR_GLU"/>
    <property type="match status" value="1"/>
</dbReference>
<evidence type="ECO:0000313" key="7">
    <source>
        <dbReference type="Proteomes" id="UP000464507"/>
    </source>
</evidence>
<dbReference type="AlphaFoldDB" id="A0A7L5AQ37"/>
<protein>
    <submittedName>
        <fullName evidence="6">Aldehyde dehydrogenase PuuC</fullName>
    </submittedName>
</protein>
<keyword evidence="7" id="KW-1185">Reference proteome</keyword>
<accession>A0A7L5AQ37</accession>
<reference evidence="6 7" key="1">
    <citation type="submission" date="2016-09" db="EMBL/GenBank/DDBJ databases">
        <title>Complete genome sequence of microbes from the polar regions.</title>
        <authorList>
            <person name="Liao L."/>
            <person name="Chen B."/>
        </authorList>
    </citation>
    <scope>NUCLEOTIDE SEQUENCE [LARGE SCALE GENOMIC DNA]</scope>
    <source>
        <strain evidence="6 7">ZS314</strain>
    </source>
</reference>
<dbReference type="Pfam" id="PF00171">
    <property type="entry name" value="Aldedh"/>
    <property type="match status" value="1"/>
</dbReference>
<evidence type="ECO:0000256" key="4">
    <source>
        <dbReference type="RuleBase" id="RU003345"/>
    </source>
</evidence>
<evidence type="ECO:0000256" key="3">
    <source>
        <dbReference type="PROSITE-ProRule" id="PRU10007"/>
    </source>
</evidence>
<dbReference type="InterPro" id="IPR016163">
    <property type="entry name" value="Ald_DH_C"/>
</dbReference>
<proteinExistence type="inferred from homology"/>
<dbReference type="InterPro" id="IPR029510">
    <property type="entry name" value="Ald_DH_CS_GLU"/>
</dbReference>
<evidence type="ECO:0000313" key="6">
    <source>
        <dbReference type="EMBL" id="QHO70479.1"/>
    </source>
</evidence>
<dbReference type="InterPro" id="IPR016160">
    <property type="entry name" value="Ald_DH_CS_CYS"/>
</dbReference>
<evidence type="ECO:0000259" key="5">
    <source>
        <dbReference type="Pfam" id="PF00171"/>
    </source>
</evidence>
<dbReference type="EMBL" id="CP017146">
    <property type="protein sequence ID" value="QHO70479.1"/>
    <property type="molecule type" value="Genomic_DNA"/>
</dbReference>
<dbReference type="Gene3D" id="3.40.309.10">
    <property type="entry name" value="Aldehyde Dehydrogenase, Chain A, domain 2"/>
    <property type="match status" value="1"/>
</dbReference>
<dbReference type="PANTHER" id="PTHR11699">
    <property type="entry name" value="ALDEHYDE DEHYDROGENASE-RELATED"/>
    <property type="match status" value="1"/>
</dbReference>
<feature type="active site" evidence="3">
    <location>
        <position position="271"/>
    </location>
</feature>
<dbReference type="FunFam" id="3.40.605.10:FF:000001">
    <property type="entry name" value="Aldehyde dehydrogenase 1"/>
    <property type="match status" value="1"/>
</dbReference>
<dbReference type="CDD" id="cd07112">
    <property type="entry name" value="ALDH_GABALDH-PuuC"/>
    <property type="match status" value="1"/>
</dbReference>
<dbReference type="KEGG" id="mant:BHD05_13310"/>
<dbReference type="FunFam" id="3.40.309.10:FF:000012">
    <property type="entry name" value="Betaine aldehyde dehydrogenase"/>
    <property type="match status" value="1"/>
</dbReference>
<feature type="domain" description="Aldehyde dehydrogenase" evidence="5">
    <location>
        <begin position="37"/>
        <end position="499"/>
    </location>
</feature>
<dbReference type="GO" id="GO:0016620">
    <property type="term" value="F:oxidoreductase activity, acting on the aldehyde or oxo group of donors, NAD or NADP as acceptor"/>
    <property type="evidence" value="ECO:0007669"/>
    <property type="project" value="InterPro"/>
</dbReference>
<keyword evidence="2 4" id="KW-0560">Oxidoreductase</keyword>
<name>A0A7L5AQ37_9MICO</name>
<dbReference type="InterPro" id="IPR016162">
    <property type="entry name" value="Ald_DH_N"/>
</dbReference>
<dbReference type="Proteomes" id="UP000464507">
    <property type="component" value="Chromosome"/>
</dbReference>
<dbReference type="InterPro" id="IPR015590">
    <property type="entry name" value="Aldehyde_DH_dom"/>
</dbReference>
<evidence type="ECO:0000256" key="1">
    <source>
        <dbReference type="ARBA" id="ARBA00009986"/>
    </source>
</evidence>
<dbReference type="Gene3D" id="3.40.605.10">
    <property type="entry name" value="Aldehyde Dehydrogenase, Chain A, domain 1"/>
    <property type="match status" value="1"/>
</dbReference>
<evidence type="ECO:0000256" key="2">
    <source>
        <dbReference type="ARBA" id="ARBA00023002"/>
    </source>
</evidence>
<gene>
    <name evidence="6" type="ORF">BHD05_13310</name>
</gene>
<dbReference type="SUPFAM" id="SSF53720">
    <property type="entry name" value="ALDH-like"/>
    <property type="match status" value="1"/>
</dbReference>